<evidence type="ECO:0000313" key="10">
    <source>
        <dbReference type="Proteomes" id="UP000292298"/>
    </source>
</evidence>
<evidence type="ECO:0000256" key="2">
    <source>
        <dbReference type="ARBA" id="ARBA00022517"/>
    </source>
</evidence>
<dbReference type="OrthoDB" id="9807740at2"/>
<gene>
    <name evidence="8" type="primary">ybeY</name>
    <name evidence="9" type="ORF">EV698_0045</name>
</gene>
<dbReference type="HAMAP" id="MF_00009">
    <property type="entry name" value="Endoribonucl_YbeY"/>
    <property type="match status" value="1"/>
</dbReference>
<evidence type="ECO:0000256" key="1">
    <source>
        <dbReference type="ARBA" id="ARBA00010875"/>
    </source>
</evidence>
<dbReference type="PANTHER" id="PTHR46986:SF1">
    <property type="entry name" value="ENDORIBONUCLEASE YBEY, CHLOROPLASTIC"/>
    <property type="match status" value="1"/>
</dbReference>
<keyword evidence="5 8" id="KW-0255">Endonuclease</keyword>
<dbReference type="RefSeq" id="WP_130502180.1">
    <property type="nucleotide sequence ID" value="NZ_SHLI01000001.1"/>
</dbReference>
<evidence type="ECO:0000256" key="7">
    <source>
        <dbReference type="ARBA" id="ARBA00022833"/>
    </source>
</evidence>
<dbReference type="PROSITE" id="PS01306">
    <property type="entry name" value="UPF0054"/>
    <property type="match status" value="1"/>
</dbReference>
<accession>A0A4V2GIV0</accession>
<dbReference type="InterPro" id="IPR002036">
    <property type="entry name" value="YbeY"/>
</dbReference>
<dbReference type="GO" id="GO:0008270">
    <property type="term" value="F:zinc ion binding"/>
    <property type="evidence" value="ECO:0007669"/>
    <property type="project" value="UniProtKB-UniRule"/>
</dbReference>
<dbReference type="Pfam" id="PF02130">
    <property type="entry name" value="YbeY"/>
    <property type="match status" value="1"/>
</dbReference>
<evidence type="ECO:0000256" key="6">
    <source>
        <dbReference type="ARBA" id="ARBA00022801"/>
    </source>
</evidence>
<dbReference type="InterPro" id="IPR023091">
    <property type="entry name" value="MetalPrtase_cat_dom_sf_prd"/>
</dbReference>
<comment type="cofactor">
    <cofactor evidence="8">
        <name>Zn(2+)</name>
        <dbReference type="ChEBI" id="CHEBI:29105"/>
    </cofactor>
    <text evidence="8">Binds 1 zinc ion.</text>
</comment>
<reference evidence="9 10" key="1">
    <citation type="submission" date="2019-02" db="EMBL/GenBank/DDBJ databases">
        <title>Genomic Encyclopedia of Type Strains, Phase IV (KMG-IV): sequencing the most valuable type-strain genomes for metagenomic binning, comparative biology and taxonomic classification.</title>
        <authorList>
            <person name="Goeker M."/>
        </authorList>
    </citation>
    <scope>NUCLEOTIDE SEQUENCE [LARGE SCALE GENOMIC DNA]</scope>
    <source>
        <strain evidence="9 10">DSM 21056</strain>
    </source>
</reference>
<organism evidence="9 10">
    <name type="scientific">Spiribacter vilamensis</name>
    <dbReference type="NCBI Taxonomy" id="531306"/>
    <lineage>
        <taxon>Bacteria</taxon>
        <taxon>Pseudomonadati</taxon>
        <taxon>Pseudomonadota</taxon>
        <taxon>Gammaproteobacteria</taxon>
        <taxon>Chromatiales</taxon>
        <taxon>Ectothiorhodospiraceae</taxon>
        <taxon>Spiribacter</taxon>
    </lineage>
</organism>
<dbReference type="InterPro" id="IPR020549">
    <property type="entry name" value="YbeY_CS"/>
</dbReference>
<keyword evidence="4 8" id="KW-0479">Metal-binding</keyword>
<sequence length="153" mass="17050">MGDLDLQCVTDEWVPDDRAFEHWVATALAGRRDDWEVAIRLIDAPESQTLNRDYRGRDQPTNVLSFPAALPVGVTLPLLGDLAICAPVVHREAREQGKTAEAHWAHLTIHGVLHLLGFDHMDSVEAEAMEAEERGIMAQLGYDDPYQTEQPLA</sequence>
<keyword evidence="8" id="KW-0963">Cytoplasm</keyword>
<evidence type="ECO:0000313" key="9">
    <source>
        <dbReference type="EMBL" id="RZU97815.1"/>
    </source>
</evidence>
<comment type="caution">
    <text evidence="9">The sequence shown here is derived from an EMBL/GenBank/DDBJ whole genome shotgun (WGS) entry which is preliminary data.</text>
</comment>
<keyword evidence="7 8" id="KW-0862">Zinc</keyword>
<feature type="binding site" evidence="8">
    <location>
        <position position="114"/>
    </location>
    <ligand>
        <name>Zn(2+)</name>
        <dbReference type="ChEBI" id="CHEBI:29105"/>
        <note>catalytic</note>
    </ligand>
</feature>
<keyword evidence="3 8" id="KW-0540">Nuclease</keyword>
<dbReference type="EMBL" id="SHLI01000001">
    <property type="protein sequence ID" value="RZU97815.1"/>
    <property type="molecule type" value="Genomic_DNA"/>
</dbReference>
<dbReference type="GO" id="GO:0004222">
    <property type="term" value="F:metalloendopeptidase activity"/>
    <property type="evidence" value="ECO:0007669"/>
    <property type="project" value="InterPro"/>
</dbReference>
<evidence type="ECO:0000256" key="5">
    <source>
        <dbReference type="ARBA" id="ARBA00022759"/>
    </source>
</evidence>
<feature type="binding site" evidence="8">
    <location>
        <position position="110"/>
    </location>
    <ligand>
        <name>Zn(2+)</name>
        <dbReference type="ChEBI" id="CHEBI:29105"/>
        <note>catalytic</note>
    </ligand>
</feature>
<dbReference type="GO" id="GO:0006364">
    <property type="term" value="P:rRNA processing"/>
    <property type="evidence" value="ECO:0007669"/>
    <property type="project" value="UniProtKB-UniRule"/>
</dbReference>
<dbReference type="GO" id="GO:0004521">
    <property type="term" value="F:RNA endonuclease activity"/>
    <property type="evidence" value="ECO:0007669"/>
    <property type="project" value="UniProtKB-UniRule"/>
</dbReference>
<keyword evidence="6 8" id="KW-0378">Hydrolase</keyword>
<protein>
    <recommendedName>
        <fullName evidence="8">Endoribonuclease YbeY</fullName>
        <ecNumber evidence="8">3.1.-.-</ecNumber>
    </recommendedName>
</protein>
<comment type="subcellular location">
    <subcellularLocation>
        <location evidence="8">Cytoplasm</location>
    </subcellularLocation>
</comment>
<dbReference type="Gene3D" id="3.40.390.30">
    <property type="entry name" value="Metalloproteases ('zincins'), catalytic domain"/>
    <property type="match status" value="1"/>
</dbReference>
<comment type="similarity">
    <text evidence="1 8">Belongs to the endoribonuclease YbeY family.</text>
</comment>
<dbReference type="NCBIfam" id="TIGR00043">
    <property type="entry name" value="rRNA maturation RNase YbeY"/>
    <property type="match status" value="1"/>
</dbReference>
<feature type="binding site" evidence="8">
    <location>
        <position position="120"/>
    </location>
    <ligand>
        <name>Zn(2+)</name>
        <dbReference type="ChEBI" id="CHEBI:29105"/>
        <note>catalytic</note>
    </ligand>
</feature>
<dbReference type="Proteomes" id="UP000292298">
    <property type="component" value="Unassembled WGS sequence"/>
</dbReference>
<evidence type="ECO:0000256" key="4">
    <source>
        <dbReference type="ARBA" id="ARBA00022723"/>
    </source>
</evidence>
<dbReference type="GO" id="GO:0005737">
    <property type="term" value="C:cytoplasm"/>
    <property type="evidence" value="ECO:0007669"/>
    <property type="project" value="UniProtKB-SubCell"/>
</dbReference>
<dbReference type="PANTHER" id="PTHR46986">
    <property type="entry name" value="ENDORIBONUCLEASE YBEY, CHLOROPLASTIC"/>
    <property type="match status" value="1"/>
</dbReference>
<evidence type="ECO:0000256" key="8">
    <source>
        <dbReference type="HAMAP-Rule" id="MF_00009"/>
    </source>
</evidence>
<dbReference type="EC" id="3.1.-.-" evidence="8"/>
<keyword evidence="8" id="KW-0698">rRNA processing</keyword>
<keyword evidence="2 8" id="KW-0690">Ribosome biogenesis</keyword>
<proteinExistence type="inferred from homology"/>
<dbReference type="AlphaFoldDB" id="A0A4V2GIV0"/>
<keyword evidence="10" id="KW-1185">Reference proteome</keyword>
<comment type="function">
    <text evidence="8">Single strand-specific metallo-endoribonuclease involved in late-stage 70S ribosome quality control and in maturation of the 3' terminus of the 16S rRNA.</text>
</comment>
<dbReference type="SUPFAM" id="SSF55486">
    <property type="entry name" value="Metalloproteases ('zincins'), catalytic domain"/>
    <property type="match status" value="1"/>
</dbReference>
<name>A0A4V2GIV0_9GAMM</name>
<evidence type="ECO:0000256" key="3">
    <source>
        <dbReference type="ARBA" id="ARBA00022722"/>
    </source>
</evidence>